<dbReference type="Pfam" id="PF17207">
    <property type="entry name" value="MCM_OB"/>
    <property type="match status" value="1"/>
</dbReference>
<feature type="compositionally biased region" description="Polar residues" evidence="8">
    <location>
        <begin position="862"/>
        <end position="875"/>
    </location>
</feature>
<dbReference type="PANTHER" id="PTHR11630:SF48">
    <property type="entry name" value="DNA HELICASE MCM9"/>
    <property type="match status" value="1"/>
</dbReference>
<feature type="domain" description="MCM C-terminal AAA(+) ATPase" evidence="9">
    <location>
        <begin position="312"/>
        <end position="530"/>
    </location>
</feature>
<dbReference type="Gene3D" id="3.40.50.300">
    <property type="entry name" value="P-loop containing nucleotide triphosphate hydrolases"/>
    <property type="match status" value="1"/>
</dbReference>
<dbReference type="SMART" id="SM00382">
    <property type="entry name" value="AAA"/>
    <property type="match status" value="1"/>
</dbReference>
<dbReference type="Gene3D" id="2.20.28.10">
    <property type="match status" value="1"/>
</dbReference>
<evidence type="ECO:0000256" key="7">
    <source>
        <dbReference type="RuleBase" id="RU004070"/>
    </source>
</evidence>
<reference evidence="11" key="1">
    <citation type="submission" date="2022-11" db="UniProtKB">
        <authorList>
            <consortium name="WormBaseParasite"/>
        </authorList>
    </citation>
    <scope>IDENTIFICATION</scope>
</reference>
<dbReference type="Pfam" id="PF00493">
    <property type="entry name" value="MCM"/>
    <property type="match status" value="1"/>
</dbReference>
<dbReference type="GO" id="GO:0016787">
    <property type="term" value="F:hydrolase activity"/>
    <property type="evidence" value="ECO:0007669"/>
    <property type="project" value="UniProtKB-KW"/>
</dbReference>
<keyword evidence="3 7" id="KW-0547">Nucleotide-binding</keyword>
<feature type="region of interest" description="Disordered" evidence="8">
    <location>
        <begin position="860"/>
        <end position="882"/>
    </location>
</feature>
<dbReference type="GO" id="GO:0017116">
    <property type="term" value="F:single-stranded DNA helicase activity"/>
    <property type="evidence" value="ECO:0007669"/>
    <property type="project" value="TreeGrafter"/>
</dbReference>
<dbReference type="Pfam" id="PF17855">
    <property type="entry name" value="MCM_lid"/>
    <property type="match status" value="1"/>
</dbReference>
<evidence type="ECO:0000256" key="6">
    <source>
        <dbReference type="ARBA" id="ARBA00023125"/>
    </source>
</evidence>
<dbReference type="GO" id="GO:0042555">
    <property type="term" value="C:MCM complex"/>
    <property type="evidence" value="ECO:0007669"/>
    <property type="project" value="TreeGrafter"/>
</dbReference>
<dbReference type="PROSITE" id="PS00847">
    <property type="entry name" value="MCM_1"/>
    <property type="match status" value="1"/>
</dbReference>
<evidence type="ECO:0000256" key="4">
    <source>
        <dbReference type="ARBA" id="ARBA00022806"/>
    </source>
</evidence>
<evidence type="ECO:0000256" key="1">
    <source>
        <dbReference type="ARBA" id="ARBA00012551"/>
    </source>
</evidence>
<dbReference type="PROSITE" id="PS50051">
    <property type="entry name" value="MCM_2"/>
    <property type="match status" value="1"/>
</dbReference>
<dbReference type="InterPro" id="IPR003593">
    <property type="entry name" value="AAA+_ATPase"/>
</dbReference>
<dbReference type="GO" id="GO:0005634">
    <property type="term" value="C:nucleus"/>
    <property type="evidence" value="ECO:0007669"/>
    <property type="project" value="UniProtKB-SubCell"/>
</dbReference>
<dbReference type="InterPro" id="IPR018525">
    <property type="entry name" value="MCM_CS"/>
</dbReference>
<keyword evidence="4" id="KW-0378">Hydrolase</keyword>
<evidence type="ECO:0000256" key="8">
    <source>
        <dbReference type="SAM" id="MobiDB-lite"/>
    </source>
</evidence>
<evidence type="ECO:0000259" key="9">
    <source>
        <dbReference type="PROSITE" id="PS50051"/>
    </source>
</evidence>
<keyword evidence="6 7" id="KW-0238">DNA-binding</keyword>
<dbReference type="InterPro" id="IPR027417">
    <property type="entry name" value="P-loop_NTPase"/>
</dbReference>
<evidence type="ECO:0000256" key="5">
    <source>
        <dbReference type="ARBA" id="ARBA00022840"/>
    </source>
</evidence>
<dbReference type="InterPro" id="IPR041562">
    <property type="entry name" value="MCM_lid"/>
</dbReference>
<keyword evidence="5 7" id="KW-0067">ATP-binding</keyword>
<dbReference type="AlphaFoldDB" id="A0A915EZC3"/>
<dbReference type="WBParaSite" id="maker-E.canG7_contigs_6376-snap-gene-0.24-mRNA-1">
    <property type="protein sequence ID" value="maker-E.canG7_contigs_6376-snap-gene-0.24-mRNA-1"/>
    <property type="gene ID" value="EcG7_00128"/>
</dbReference>
<keyword evidence="2" id="KW-0235">DNA replication</keyword>
<dbReference type="GO" id="GO:0003697">
    <property type="term" value="F:single-stranded DNA binding"/>
    <property type="evidence" value="ECO:0007669"/>
    <property type="project" value="TreeGrafter"/>
</dbReference>
<dbReference type="PANTHER" id="PTHR11630">
    <property type="entry name" value="DNA REPLICATION LICENSING FACTOR MCM FAMILY MEMBER"/>
    <property type="match status" value="1"/>
</dbReference>
<dbReference type="Proteomes" id="UP000887562">
    <property type="component" value="Unplaced"/>
</dbReference>
<dbReference type="SUPFAM" id="SSF52540">
    <property type="entry name" value="P-loop containing nucleoside triphosphate hydrolases"/>
    <property type="match status" value="1"/>
</dbReference>
<dbReference type="EC" id="3.6.4.12" evidence="1"/>
<dbReference type="SUPFAM" id="SSF50249">
    <property type="entry name" value="Nucleic acid-binding proteins"/>
    <property type="match status" value="1"/>
</dbReference>
<dbReference type="Gene3D" id="2.40.50.140">
    <property type="entry name" value="Nucleic acid-binding proteins"/>
    <property type="match status" value="1"/>
</dbReference>
<protein>
    <recommendedName>
        <fullName evidence="1">DNA helicase</fullName>
        <ecNumber evidence="1">3.6.4.12</ecNumber>
    </recommendedName>
</protein>
<dbReference type="GO" id="GO:0006260">
    <property type="term" value="P:DNA replication"/>
    <property type="evidence" value="ECO:0007669"/>
    <property type="project" value="InterPro"/>
</dbReference>
<dbReference type="GO" id="GO:0000724">
    <property type="term" value="P:double-strand break repair via homologous recombination"/>
    <property type="evidence" value="ECO:0007669"/>
    <property type="project" value="TreeGrafter"/>
</dbReference>
<evidence type="ECO:0000313" key="10">
    <source>
        <dbReference type="Proteomes" id="UP000887562"/>
    </source>
</evidence>
<dbReference type="SMART" id="SM00350">
    <property type="entry name" value="MCM"/>
    <property type="match status" value="1"/>
</dbReference>
<dbReference type="InterPro" id="IPR031327">
    <property type="entry name" value="MCM"/>
</dbReference>
<dbReference type="InterPro" id="IPR033762">
    <property type="entry name" value="MCM_OB"/>
</dbReference>
<keyword evidence="10" id="KW-1185">Reference proteome</keyword>
<sequence>MENFQTVDKSRIALLFTEFVNKDYGDVIGSRLQSSDTGRGEQCAFSLVVNFSSLCEFSSILSRHLLSAPMDTLSTFNDTLSCIIADHTGNSKFSPRCTVRVVSLPPISEVFRHVMPKSDDFGRFLALQCTVTRVGAIQVVELERSYSCSKCGHTVKAEADFNQFYTISPPRRCPNFAVKCNSTSFNVVVKGGSLPLHSFQEIRVNERLGYLAVGRMPRSMVCCLDGELVDTVRPGDDIIMNGILTHRWRPPKVGSLCDIETVFCANSIENLSEMRFHGELGGDNFTQEMCRRFSNYWSLAKHKGDFGAALRLRDEIVKSICPDVYGLYFVKLSLALVLVGAPPCLDKSDYGEAEGEKVGDMIKDGGTDFRVRGSIHLLLIGEPSTAKSALLRASCRLAGRAIFTAATGSTAAGLTAAAVRDTSGWALEAGALVLADGGVCAIDEFTSLRGADRAAVHEAMEQQTVSLAKAGLVTRLNCRCAVIAASSLPADAEHSPNLLPTPLLSRFDLVWRLLDPVGCEAWDSAVADHVLGFKAASEDRNDISKSKLVRRITWTTEELRNYISWVRGEFQPRLSSGAATLLQRYYELRRRTLQLMHGKEENQAVAGRTTLRLLESLVRLTQAHARLMARCVAVVEDAVVVIWLMDSSFQSTFGRSASAIEVSGCCLSPEETVKRHNVEHGFEEVLDVVFAQLNLDPLDIDSEWFGSVSSTKPEFQPICMSTQVNGQGTSKQRSSKSEVLSGGALFSIGSVEPCDKLNVADKSFRKTENFFDLDVDSFMPTEFPCISKLAPVNTLQSTGSNDCFADAFPAKEHGANDQSTTETVSAPTVGEKQGCALYVPSQERPVLKTLPQPPNGFLVNNFPKQTGSSVNTSKKGSNRDTLDSRIKGKLSYFAFTEGTTFTGESSSNKEIGASQTELISGAENDYLSPKRAKLRAQNDFLNFQNLAPEDWTFANIDTDFDL</sequence>
<keyword evidence="4" id="KW-0347">Helicase</keyword>
<dbReference type="InterPro" id="IPR012340">
    <property type="entry name" value="NA-bd_OB-fold"/>
</dbReference>
<dbReference type="PRINTS" id="PR01657">
    <property type="entry name" value="MCMFAMILY"/>
</dbReference>
<proteinExistence type="inferred from homology"/>
<evidence type="ECO:0000256" key="3">
    <source>
        <dbReference type="ARBA" id="ARBA00022741"/>
    </source>
</evidence>
<comment type="similarity">
    <text evidence="7">Belongs to the MCM family.</text>
</comment>
<evidence type="ECO:0000313" key="11">
    <source>
        <dbReference type="WBParaSite" id="maker-E.canG7_contigs_6376-snap-gene-0.24-mRNA-1"/>
    </source>
</evidence>
<evidence type="ECO:0000256" key="2">
    <source>
        <dbReference type="ARBA" id="ARBA00022705"/>
    </source>
</evidence>
<dbReference type="InterPro" id="IPR001208">
    <property type="entry name" value="MCM_dom"/>
</dbReference>
<organism evidence="10 11">
    <name type="scientific">Echinococcus canadensis</name>
    <dbReference type="NCBI Taxonomy" id="519352"/>
    <lineage>
        <taxon>Eukaryota</taxon>
        <taxon>Metazoa</taxon>
        <taxon>Spiralia</taxon>
        <taxon>Lophotrochozoa</taxon>
        <taxon>Platyhelminthes</taxon>
        <taxon>Cestoda</taxon>
        <taxon>Eucestoda</taxon>
        <taxon>Cyclophyllidea</taxon>
        <taxon>Taeniidae</taxon>
        <taxon>Echinococcus</taxon>
        <taxon>Echinococcus canadensis group</taxon>
    </lineage>
</organism>
<accession>A0A915EZC3</accession>
<name>A0A915EZC3_9CEST</name>
<dbReference type="GO" id="GO:0005524">
    <property type="term" value="F:ATP binding"/>
    <property type="evidence" value="ECO:0007669"/>
    <property type="project" value="UniProtKB-KW"/>
</dbReference>